<dbReference type="Proteomes" id="UP000029725">
    <property type="component" value="Unassembled WGS sequence"/>
</dbReference>
<evidence type="ECO:0000256" key="4">
    <source>
        <dbReference type="ARBA" id="ARBA00022617"/>
    </source>
</evidence>
<evidence type="ECO:0000256" key="11">
    <source>
        <dbReference type="RuleBase" id="RU368103"/>
    </source>
</evidence>
<keyword evidence="6 11" id="KW-0999">Mitochondrion inner membrane</keyword>
<evidence type="ECO:0000256" key="6">
    <source>
        <dbReference type="ARBA" id="ARBA00022792"/>
    </source>
</evidence>
<dbReference type="UniPathway" id="UPA00705"/>
<proteinExistence type="inferred from homology"/>
<dbReference type="Pfam" id="PF02284">
    <property type="entry name" value="COX5A"/>
    <property type="match status" value="1"/>
</dbReference>
<dbReference type="InterPro" id="IPR003204">
    <property type="entry name" value="Cyt_c_oxidase_su5A/6"/>
</dbReference>
<keyword evidence="9 11" id="KW-0496">Mitochondrion</keyword>
<organism evidence="12 13">
    <name type="scientific">Mitosporidium daphniae</name>
    <dbReference type="NCBI Taxonomy" id="1485682"/>
    <lineage>
        <taxon>Eukaryota</taxon>
        <taxon>Fungi</taxon>
        <taxon>Fungi incertae sedis</taxon>
        <taxon>Microsporidia</taxon>
        <taxon>Mitosporidium</taxon>
    </lineage>
</organism>
<dbReference type="HOGENOM" id="CLU_099086_0_1_1"/>
<keyword evidence="8 11" id="KW-0408">Iron</keyword>
<evidence type="ECO:0000256" key="3">
    <source>
        <dbReference type="ARBA" id="ARBA00007972"/>
    </source>
</evidence>
<dbReference type="GO" id="GO:0006123">
    <property type="term" value="P:mitochondrial electron transport, cytochrome c to oxygen"/>
    <property type="evidence" value="ECO:0007669"/>
    <property type="project" value="UniProtKB-UniRule"/>
</dbReference>
<evidence type="ECO:0000256" key="5">
    <source>
        <dbReference type="ARBA" id="ARBA00022723"/>
    </source>
</evidence>
<reference evidence="12 13" key="1">
    <citation type="submission" date="2014-04" db="EMBL/GenBank/DDBJ databases">
        <title>A new species of microsporidia sheds light on the evolution of extreme parasitism.</title>
        <authorList>
            <person name="Haag K.L."/>
            <person name="James T.Y."/>
            <person name="Larsson R."/>
            <person name="Schaer T.M."/>
            <person name="Refardt D."/>
            <person name="Pombert J.-F."/>
            <person name="Ebert D."/>
        </authorList>
    </citation>
    <scope>NUCLEOTIDE SEQUENCE [LARGE SCALE GENOMIC DNA]</scope>
    <source>
        <strain evidence="12 13">UGP3</strain>
        <tissue evidence="12">Spores</tissue>
    </source>
</reference>
<comment type="function">
    <text evidence="11">Component of the cytochrome c oxidase, the last enzyme in the mitochondrial electron transport chain which drives oxidative phosphorylation. The respiratory chain contains 3 multisubunit complexes succinate dehydrogenase (complex II, CII), ubiquinol-cytochrome c oxidoreductase (cytochrome b-c1 complex, complex III, CIII) and cytochrome c oxidase (complex IV, CIV), that cooperate to transfer electrons derived from NADH and succinate to molecular oxygen, creating an electrochemical gradient over the inner membrane that drives transmembrane transport and the ATP synthase. Cytochrome c oxidase is the component of the respiratory chain that catalyzes the reduction of oxygen to water. Electrons originating from reduced cytochrome c in the intermembrane space (IMS) are transferred via the dinuclear copper A center (CU(A)) of subunit 2 and heme A of subunit 1 to the active site in subunit 1, a binuclear center (BNC) formed by heme A3 and copper B (CU(B)). The BNC reduces molecular oxygen to 2 water molecules using 4 electrons from cytochrome c in the IMS and 4 protons from the mitochondrial matrix.</text>
</comment>
<comment type="caution">
    <text evidence="12">The sequence shown here is derived from an EMBL/GenBank/DDBJ whole genome shotgun (WGS) entry which is preliminary data.</text>
</comment>
<keyword evidence="5 11" id="KW-0479">Metal-binding</keyword>
<dbReference type="InterPro" id="IPR036545">
    <property type="entry name" value="Cyt_c_oxidase_su5A/6_sf"/>
</dbReference>
<gene>
    <name evidence="12" type="ORF">DI09_4p180</name>
</gene>
<sequence length="143" mass="16328">MISNLKSLLKINPPRQFLFAERILKKSLAPPFACSNSYSSSRELDTVEAYEREWVDFFKTAPDQFELYRGLNNAFSYDIVPTVPIVREVLLACRRLNHLPTAIRLLAALRAKVDTVDQYKLYLTAIEDLRLELGVPAPEEIGV</sequence>
<evidence type="ECO:0000256" key="9">
    <source>
        <dbReference type="ARBA" id="ARBA00023128"/>
    </source>
</evidence>
<dbReference type="RefSeq" id="XP_013237362.1">
    <property type="nucleotide sequence ID" value="XM_013381908.1"/>
</dbReference>
<dbReference type="SUPFAM" id="SSF48479">
    <property type="entry name" value="Cytochrome c oxidase subunit E"/>
    <property type="match status" value="1"/>
</dbReference>
<dbReference type="GO" id="GO:0005743">
    <property type="term" value="C:mitochondrial inner membrane"/>
    <property type="evidence" value="ECO:0007669"/>
    <property type="project" value="UniProtKB-SubCell"/>
</dbReference>
<comment type="similarity">
    <text evidence="3 11">Belongs to the cytochrome c oxidase subunit 5A family.</text>
</comment>
<evidence type="ECO:0000313" key="12">
    <source>
        <dbReference type="EMBL" id="KGG50935.1"/>
    </source>
</evidence>
<dbReference type="Gene3D" id="1.25.40.40">
    <property type="entry name" value="Cytochrome c oxidase, subunit Va/VI"/>
    <property type="match status" value="1"/>
</dbReference>
<comment type="subunit">
    <text evidence="11">Component of the cytochrome c oxidase (complex IV, CIV), a multisubunit enzyme composed of a catalytic core of 3 subunits and several supernumerary subunits.</text>
</comment>
<keyword evidence="7 11" id="KW-0809">Transit peptide</keyword>
<dbReference type="GO" id="GO:0045277">
    <property type="term" value="C:respiratory chain complex IV"/>
    <property type="evidence" value="ECO:0007669"/>
    <property type="project" value="UniProtKB-UniRule"/>
</dbReference>
<keyword evidence="13" id="KW-1185">Reference proteome</keyword>
<evidence type="ECO:0000256" key="7">
    <source>
        <dbReference type="ARBA" id="ARBA00022946"/>
    </source>
</evidence>
<comment type="pathway">
    <text evidence="2 11">Energy metabolism; oxidative phosphorylation.</text>
</comment>
<comment type="subcellular location">
    <subcellularLocation>
        <location evidence="1 11">Mitochondrion inner membrane</location>
        <topology evidence="1 11">Peripheral membrane protein</topology>
        <orientation evidence="1 11">Matrix side</orientation>
    </subcellularLocation>
</comment>
<dbReference type="GeneID" id="25260152"/>
<dbReference type="PANTHER" id="PTHR14200:SF11">
    <property type="entry name" value="CYTOCHROME C OXIDASE SUBUNIT 5A, MITOCHONDRIAL"/>
    <property type="match status" value="1"/>
</dbReference>
<dbReference type="EMBL" id="JMKJ01000444">
    <property type="protein sequence ID" value="KGG50935.1"/>
    <property type="molecule type" value="Genomic_DNA"/>
</dbReference>
<dbReference type="OrthoDB" id="5778907at2759"/>
<dbReference type="GO" id="GO:0046872">
    <property type="term" value="F:metal ion binding"/>
    <property type="evidence" value="ECO:0007669"/>
    <property type="project" value="UniProtKB-UniRule"/>
</dbReference>
<keyword evidence="4 11" id="KW-0349">Heme</keyword>
<dbReference type="PANTHER" id="PTHR14200">
    <property type="entry name" value="CYTOCHROME C OXIDASE POLYPEPTIDE"/>
    <property type="match status" value="1"/>
</dbReference>
<evidence type="ECO:0000256" key="2">
    <source>
        <dbReference type="ARBA" id="ARBA00004673"/>
    </source>
</evidence>
<evidence type="ECO:0000313" key="13">
    <source>
        <dbReference type="Proteomes" id="UP000029725"/>
    </source>
</evidence>
<accession>A0A098VPR1</accession>
<evidence type="ECO:0000256" key="10">
    <source>
        <dbReference type="ARBA" id="ARBA00023136"/>
    </source>
</evidence>
<name>A0A098VPR1_9MICR</name>
<evidence type="ECO:0000256" key="8">
    <source>
        <dbReference type="ARBA" id="ARBA00023004"/>
    </source>
</evidence>
<dbReference type="AlphaFoldDB" id="A0A098VPR1"/>
<evidence type="ECO:0000256" key="1">
    <source>
        <dbReference type="ARBA" id="ARBA00004443"/>
    </source>
</evidence>
<protein>
    <recommendedName>
        <fullName evidence="11">Cytochrome c oxidase subunit 6, mitochondrial</fullName>
    </recommendedName>
    <alternativeName>
        <fullName evidence="11">Cytochrome c oxidase polypeptide VI</fullName>
    </alternativeName>
</protein>
<dbReference type="VEuPathDB" id="MicrosporidiaDB:DI09_4p180"/>
<keyword evidence="10 11" id="KW-0472">Membrane</keyword>